<name>A0A060JGU3_9MICO</name>
<dbReference type="GO" id="GO:0005737">
    <property type="term" value="C:cytoplasm"/>
    <property type="evidence" value="ECO:0007669"/>
    <property type="project" value="UniProtKB-SubCell"/>
</dbReference>
<feature type="domain" description="AB hydrolase-1" evidence="5">
    <location>
        <begin position="78"/>
        <end position="386"/>
    </location>
</feature>
<evidence type="ECO:0000256" key="3">
    <source>
        <dbReference type="PIRSR" id="PIRSR000443-1"/>
    </source>
</evidence>
<evidence type="ECO:0000313" key="7">
    <source>
        <dbReference type="Proteomes" id="UP000067708"/>
    </source>
</evidence>
<feature type="binding site" evidence="2">
    <location>
        <position position="255"/>
    </location>
    <ligand>
        <name>substrate</name>
    </ligand>
</feature>
<evidence type="ECO:0000256" key="2">
    <source>
        <dbReference type="HAMAP-Rule" id="MF_00296"/>
    </source>
</evidence>
<dbReference type="HOGENOM" id="CLU_028760_1_0_11"/>
<gene>
    <name evidence="2" type="primary">metXA</name>
    <name evidence="6" type="ORF">Rhola_00009470</name>
</gene>
<feature type="binding site" evidence="2">
    <location>
        <position position="383"/>
    </location>
    <ligand>
        <name>substrate</name>
    </ligand>
</feature>
<dbReference type="PIRSF" id="PIRSF000443">
    <property type="entry name" value="Homoser_Ac_trans"/>
    <property type="match status" value="1"/>
</dbReference>
<evidence type="ECO:0000259" key="5">
    <source>
        <dbReference type="Pfam" id="PF00561"/>
    </source>
</evidence>
<dbReference type="EC" id="2.3.1.31" evidence="2"/>
<sequence length="402" mass="43634">MEFQTSAGDLVPSEFITEEQSRQLIGRPPASGAWRDGDPAGDRQFAPLSNLKLESGRVLANYRIAFETWGELNHEHTNAVLVHHGLTGDSHATGDASKEHPTDGWWKHIIGPGLPIDTDKYFVVASNVLGGCQGSTGPSSLDTNGREFGTSFPYITIRDQVNAQRELAHLIGIKKWHAILGGSVGAMHSLEWAIMYPDEVKRVGLIAGPPALTADQIALNSIQIQAIKSDPAFANGNYYDAKPGFGPHQGLALARRMAILNYRSPSELNNRFERAWQSGVSPLGGGGRWAVESYLDFHSNKFTRRFDANSYITLVEAMNSHDVGRGRESLEAALGSIKAKSIVVGISSDRLFPIEDQQIIADNIGGEIIGGGLQVIESEFGHDGFLIEDIKLAPMIKALLDS</sequence>
<keyword evidence="2" id="KW-0963">Cytoplasm</keyword>
<proteinExistence type="inferred from homology"/>
<comment type="pathway">
    <text evidence="2">Amino-acid biosynthesis; L-methionine biosynthesis via de novo pathway; O-acetyl-L-homoserine from L-homoserine: step 1/1.</text>
</comment>
<keyword evidence="1 2" id="KW-0808">Transferase</keyword>
<comment type="subunit">
    <text evidence="2">Homodimer.</text>
</comment>
<dbReference type="Pfam" id="PF00561">
    <property type="entry name" value="Abhydrolase_1"/>
    <property type="match status" value="1"/>
</dbReference>
<dbReference type="AlphaFoldDB" id="A0A060JGU3"/>
<feature type="active site" evidence="2 3">
    <location>
        <position position="349"/>
    </location>
</feature>
<dbReference type="InterPro" id="IPR008220">
    <property type="entry name" value="HAT_MetX-like"/>
</dbReference>
<dbReference type="HAMAP" id="MF_00296">
    <property type="entry name" value="MetX_acyltransf"/>
    <property type="match status" value="1"/>
</dbReference>
<dbReference type="UniPathway" id="UPA00051">
    <property type="reaction ID" value="UER00074"/>
</dbReference>
<protein>
    <recommendedName>
        <fullName evidence="2">Homoserine O-acetyltransferase</fullName>
        <shortName evidence="2">HAT</shortName>
        <ecNumber evidence="2">2.3.1.31</ecNumber>
    </recommendedName>
    <alternativeName>
        <fullName evidence="2">Homoserine transacetylase</fullName>
        <shortName evidence="2">HTA</shortName>
    </alternativeName>
</protein>
<comment type="subcellular location">
    <subcellularLocation>
        <location evidence="2">Cytoplasm</location>
    </subcellularLocation>
</comment>
<dbReference type="PANTHER" id="PTHR32268">
    <property type="entry name" value="HOMOSERINE O-ACETYLTRANSFERASE"/>
    <property type="match status" value="1"/>
</dbReference>
<feature type="active site" description="Nucleophile" evidence="2 3">
    <location>
        <position position="183"/>
    </location>
</feature>
<dbReference type="GO" id="GO:0009086">
    <property type="term" value="P:methionine biosynthetic process"/>
    <property type="evidence" value="ECO:0007669"/>
    <property type="project" value="UniProtKB-UniRule"/>
</dbReference>
<feature type="active site" evidence="2 3">
    <location>
        <position position="382"/>
    </location>
</feature>
<evidence type="ECO:0000313" key="6">
    <source>
        <dbReference type="EMBL" id="AIC47747.1"/>
    </source>
</evidence>
<dbReference type="eggNOG" id="COG2021">
    <property type="taxonomic scope" value="Bacteria"/>
</dbReference>
<dbReference type="SUPFAM" id="SSF53474">
    <property type="entry name" value="alpha/beta-Hydrolases"/>
    <property type="match status" value="1"/>
</dbReference>
<dbReference type="Gene3D" id="3.40.50.1820">
    <property type="entry name" value="alpha/beta hydrolase"/>
    <property type="match status" value="1"/>
</dbReference>
<dbReference type="RefSeq" id="WP_038502729.1">
    <property type="nucleotide sequence ID" value="NZ_AP026911.1"/>
</dbReference>
<comment type="function">
    <text evidence="2">Transfers an acetyl group from acetyl-CoA to L-homoserine, forming acetyl-L-homoserine.</text>
</comment>
<keyword evidence="2 6" id="KW-0012">Acyltransferase</keyword>
<dbReference type="GO" id="GO:0009092">
    <property type="term" value="P:homoserine metabolic process"/>
    <property type="evidence" value="ECO:0007669"/>
    <property type="project" value="TreeGrafter"/>
</dbReference>
<dbReference type="InterPro" id="IPR029058">
    <property type="entry name" value="AB_hydrolase_fold"/>
</dbReference>
<dbReference type="STRING" id="529884.Rhola_00009470"/>
<keyword evidence="2" id="KW-0486">Methionine biosynthesis</keyword>
<dbReference type="Proteomes" id="UP000067708">
    <property type="component" value="Chromosome"/>
</dbReference>
<evidence type="ECO:0000256" key="4">
    <source>
        <dbReference type="SAM" id="MobiDB-lite"/>
    </source>
</evidence>
<dbReference type="GO" id="GO:0004414">
    <property type="term" value="F:homoserine O-acetyltransferase activity"/>
    <property type="evidence" value="ECO:0007669"/>
    <property type="project" value="UniProtKB-UniRule"/>
</dbReference>
<dbReference type="NCBIfam" id="TIGR01392">
    <property type="entry name" value="homoserO_Ac_trn"/>
    <property type="match status" value="1"/>
</dbReference>
<dbReference type="KEGG" id="rla:Rhola_00009470"/>
<comment type="similarity">
    <text evidence="2">Belongs to the AB hydrolase superfamily. MetX family.</text>
</comment>
<reference evidence="6 7" key="1">
    <citation type="journal article" date="2014" name="Int. J. Syst. Evol. Microbiol.">
        <title>Rhodoluna lacicola gen. nov., sp. nov., a planktonic freshwater bacterium with stream-lined genome.</title>
        <authorList>
            <person name="Hahn M."/>
            <person name="Schmidt J."/>
            <person name="Taipale S.J."/>
            <person name="Doolittle W.F."/>
            <person name="Koll U."/>
        </authorList>
    </citation>
    <scope>NUCLEOTIDE SEQUENCE [LARGE SCALE GENOMIC DNA]</scope>
    <source>
        <strain evidence="6 7">MWH-Ta8</strain>
    </source>
</reference>
<dbReference type="PANTHER" id="PTHR32268:SF11">
    <property type="entry name" value="HOMOSERINE O-ACETYLTRANSFERASE"/>
    <property type="match status" value="1"/>
</dbReference>
<dbReference type="EMBL" id="CP007490">
    <property type="protein sequence ID" value="AIC47747.1"/>
    <property type="molecule type" value="Genomic_DNA"/>
</dbReference>
<dbReference type="OrthoDB" id="9800754at2"/>
<dbReference type="InterPro" id="IPR000073">
    <property type="entry name" value="AB_hydrolase_1"/>
</dbReference>
<comment type="caution">
    <text evidence="2">Lacks conserved residue(s) required for the propagation of feature annotation.</text>
</comment>
<organism evidence="6 7">
    <name type="scientific">Rhodoluna lacicola</name>
    <dbReference type="NCBI Taxonomy" id="529884"/>
    <lineage>
        <taxon>Bacteria</taxon>
        <taxon>Bacillati</taxon>
        <taxon>Actinomycetota</taxon>
        <taxon>Actinomycetes</taxon>
        <taxon>Micrococcales</taxon>
        <taxon>Microbacteriaceae</taxon>
        <taxon>Luna cluster</taxon>
        <taxon>Luna-1 subcluster</taxon>
        <taxon>Rhodoluna</taxon>
    </lineage>
</organism>
<accession>A0A060JGU3</accession>
<comment type="catalytic activity">
    <reaction evidence="2">
        <text>L-homoserine + acetyl-CoA = O-acetyl-L-homoserine + CoA</text>
        <dbReference type="Rhea" id="RHEA:13701"/>
        <dbReference type="ChEBI" id="CHEBI:57287"/>
        <dbReference type="ChEBI" id="CHEBI:57288"/>
        <dbReference type="ChEBI" id="CHEBI:57476"/>
        <dbReference type="ChEBI" id="CHEBI:57716"/>
        <dbReference type="EC" id="2.3.1.31"/>
    </reaction>
</comment>
<evidence type="ECO:0000256" key="1">
    <source>
        <dbReference type="ARBA" id="ARBA00022679"/>
    </source>
</evidence>
<dbReference type="PATRIC" id="fig|529884.3.peg.909"/>
<feature type="region of interest" description="Disordered" evidence="4">
    <location>
        <begin position="19"/>
        <end position="41"/>
    </location>
</feature>
<dbReference type="NCBIfam" id="NF001209">
    <property type="entry name" value="PRK00175.1"/>
    <property type="match status" value="1"/>
</dbReference>
<keyword evidence="2" id="KW-0028">Amino-acid biosynthesis</keyword>
<keyword evidence="7" id="KW-1185">Reference proteome</keyword>